<sequence length="69" mass="7603">MDLGDAEEVPIPQVEDAALEIAALKASQPRRSVRFSKKTTQKLDPVKRAQEVLMKKLEALDEGKNPGES</sequence>
<evidence type="ECO:0000313" key="1">
    <source>
        <dbReference type="EMBL" id="KAG0530226.1"/>
    </source>
</evidence>
<dbReference type="Proteomes" id="UP000807115">
    <property type="component" value="Chromosome 5"/>
</dbReference>
<comment type="caution">
    <text evidence="1">The sequence shown here is derived from an EMBL/GenBank/DDBJ whole genome shotgun (WGS) entry which is preliminary data.</text>
</comment>
<name>A0A921R0K0_SORBI</name>
<proteinExistence type="predicted"/>
<dbReference type="EMBL" id="CM027684">
    <property type="protein sequence ID" value="KAG0530226.1"/>
    <property type="molecule type" value="Genomic_DNA"/>
</dbReference>
<gene>
    <name evidence="1" type="ORF">BDA96_05G167400</name>
</gene>
<protein>
    <submittedName>
        <fullName evidence="1">Uncharacterized protein</fullName>
    </submittedName>
</protein>
<reference evidence="1" key="2">
    <citation type="submission" date="2020-10" db="EMBL/GenBank/DDBJ databases">
        <authorList>
            <person name="Cooper E.A."/>
            <person name="Brenton Z.W."/>
            <person name="Flinn B.S."/>
            <person name="Jenkins J."/>
            <person name="Shu S."/>
            <person name="Flowers D."/>
            <person name="Luo F."/>
            <person name="Wang Y."/>
            <person name="Xia P."/>
            <person name="Barry K."/>
            <person name="Daum C."/>
            <person name="Lipzen A."/>
            <person name="Yoshinaga Y."/>
            <person name="Schmutz J."/>
            <person name="Saski C."/>
            <person name="Vermerris W."/>
            <person name="Kresovich S."/>
        </authorList>
    </citation>
    <scope>NUCLEOTIDE SEQUENCE</scope>
</reference>
<organism evidence="1 2">
    <name type="scientific">Sorghum bicolor</name>
    <name type="common">Sorghum</name>
    <name type="synonym">Sorghum vulgare</name>
    <dbReference type="NCBI Taxonomy" id="4558"/>
    <lineage>
        <taxon>Eukaryota</taxon>
        <taxon>Viridiplantae</taxon>
        <taxon>Streptophyta</taxon>
        <taxon>Embryophyta</taxon>
        <taxon>Tracheophyta</taxon>
        <taxon>Spermatophyta</taxon>
        <taxon>Magnoliopsida</taxon>
        <taxon>Liliopsida</taxon>
        <taxon>Poales</taxon>
        <taxon>Poaceae</taxon>
        <taxon>PACMAD clade</taxon>
        <taxon>Panicoideae</taxon>
        <taxon>Andropogonodae</taxon>
        <taxon>Andropogoneae</taxon>
        <taxon>Sorghinae</taxon>
        <taxon>Sorghum</taxon>
    </lineage>
</organism>
<dbReference type="AlphaFoldDB" id="A0A921R0K0"/>
<reference evidence="1" key="1">
    <citation type="journal article" date="2019" name="BMC Genomics">
        <title>A new reference genome for Sorghum bicolor reveals high levels of sequence similarity between sweet and grain genotypes: implications for the genetics of sugar metabolism.</title>
        <authorList>
            <person name="Cooper E.A."/>
            <person name="Brenton Z.W."/>
            <person name="Flinn B.S."/>
            <person name="Jenkins J."/>
            <person name="Shu S."/>
            <person name="Flowers D."/>
            <person name="Luo F."/>
            <person name="Wang Y."/>
            <person name="Xia P."/>
            <person name="Barry K."/>
            <person name="Daum C."/>
            <person name="Lipzen A."/>
            <person name="Yoshinaga Y."/>
            <person name="Schmutz J."/>
            <person name="Saski C."/>
            <person name="Vermerris W."/>
            <person name="Kresovich S."/>
        </authorList>
    </citation>
    <scope>NUCLEOTIDE SEQUENCE</scope>
</reference>
<evidence type="ECO:0000313" key="2">
    <source>
        <dbReference type="Proteomes" id="UP000807115"/>
    </source>
</evidence>
<accession>A0A921R0K0</accession>